<evidence type="ECO:0000259" key="3">
    <source>
        <dbReference type="PROSITE" id="PS50229"/>
    </source>
</evidence>
<dbReference type="Proteomes" id="UP001303889">
    <property type="component" value="Unassembled WGS sequence"/>
</dbReference>
<dbReference type="GO" id="GO:0071933">
    <property type="term" value="F:Arp2/3 complex binding"/>
    <property type="evidence" value="ECO:0007669"/>
    <property type="project" value="UniProtKB-ARBA"/>
</dbReference>
<dbReference type="AlphaFoldDB" id="A0AAN6MRA5"/>
<sequence length="306" mass="33404">MPSILNDDDRETVKRFVPKHTNKIHAVAVARLYVAYPSRSKWTYTGLQGAVVLANDLVGNTYWIKMVDISPGNRGVIWDQEIYENWNYNQDRVFFHTFELEDCQAGLSFVDEKEAKQFLKKMNDREKNASKATLKTPFGGAPPANHHKHHHGLFSGLFGGHRHSSAPTPPESPRVSAPARDHHSGSANGYHEAPAASAFQKLDAFDPEWREHFGEDLRSKGLTDDFIRENQDFIVDFLKEEQAAQAKQAAAPSPPRPPPPPVNGSGTGSCSQCPATSADELASTPGAAGQKPGSSAAGPAAVTLIE</sequence>
<keyword evidence="5" id="KW-1185">Reference proteome</keyword>
<name>A0AAN6MRA5_9PEZI</name>
<dbReference type="InterPro" id="IPR011993">
    <property type="entry name" value="PH-like_dom_sf"/>
</dbReference>
<evidence type="ECO:0000313" key="4">
    <source>
        <dbReference type="EMBL" id="KAK3905008.1"/>
    </source>
</evidence>
<proteinExistence type="predicted"/>
<dbReference type="EMBL" id="MU855374">
    <property type="protein sequence ID" value="KAK3905008.1"/>
    <property type="molecule type" value="Genomic_DNA"/>
</dbReference>
<protein>
    <recommendedName>
        <fullName evidence="3">WH1 domain-containing protein</fullName>
    </recommendedName>
</protein>
<comment type="caution">
    <text evidence="4">The sequence shown here is derived from an EMBL/GenBank/DDBJ whole genome shotgun (WGS) entry which is preliminary data.</text>
</comment>
<feature type="region of interest" description="Disordered" evidence="2">
    <location>
        <begin position="244"/>
        <end position="306"/>
    </location>
</feature>
<dbReference type="InterPro" id="IPR000697">
    <property type="entry name" value="WH1/EVH1_dom"/>
</dbReference>
<dbReference type="PROSITE" id="PS50229">
    <property type="entry name" value="WH1"/>
    <property type="match status" value="1"/>
</dbReference>
<reference evidence="4" key="1">
    <citation type="journal article" date="2023" name="Mol. Phylogenet. Evol.">
        <title>Genome-scale phylogeny and comparative genomics of the fungal order Sordariales.</title>
        <authorList>
            <person name="Hensen N."/>
            <person name="Bonometti L."/>
            <person name="Westerberg I."/>
            <person name="Brannstrom I.O."/>
            <person name="Guillou S."/>
            <person name="Cros-Aarteil S."/>
            <person name="Calhoun S."/>
            <person name="Haridas S."/>
            <person name="Kuo A."/>
            <person name="Mondo S."/>
            <person name="Pangilinan J."/>
            <person name="Riley R."/>
            <person name="LaButti K."/>
            <person name="Andreopoulos B."/>
            <person name="Lipzen A."/>
            <person name="Chen C."/>
            <person name="Yan M."/>
            <person name="Daum C."/>
            <person name="Ng V."/>
            <person name="Clum A."/>
            <person name="Steindorff A."/>
            <person name="Ohm R.A."/>
            <person name="Martin F."/>
            <person name="Silar P."/>
            <person name="Natvig D.O."/>
            <person name="Lalanne C."/>
            <person name="Gautier V."/>
            <person name="Ament-Velasquez S.L."/>
            <person name="Kruys A."/>
            <person name="Hutchinson M.I."/>
            <person name="Powell A.J."/>
            <person name="Barry K."/>
            <person name="Miller A.N."/>
            <person name="Grigoriev I.V."/>
            <person name="Debuchy R."/>
            <person name="Gladieux P."/>
            <person name="Hiltunen Thoren M."/>
            <person name="Johannesson H."/>
        </authorList>
    </citation>
    <scope>NUCLEOTIDE SEQUENCE</scope>
    <source>
        <strain evidence="4">CBS 103.79</strain>
    </source>
</reference>
<dbReference type="SMART" id="SM00461">
    <property type="entry name" value="WH1"/>
    <property type="match status" value="1"/>
</dbReference>
<gene>
    <name evidence="4" type="ORF">C8A05DRAFT_31163</name>
</gene>
<dbReference type="Gene3D" id="2.30.29.30">
    <property type="entry name" value="Pleckstrin-homology domain (PH domain)/Phosphotyrosine-binding domain (PTB)"/>
    <property type="match status" value="1"/>
</dbReference>
<evidence type="ECO:0000256" key="2">
    <source>
        <dbReference type="SAM" id="MobiDB-lite"/>
    </source>
</evidence>
<dbReference type="FunFam" id="2.30.29.30:FF:000281">
    <property type="entry name" value="Actin associated protein"/>
    <property type="match status" value="1"/>
</dbReference>
<reference evidence="4" key="2">
    <citation type="submission" date="2023-05" db="EMBL/GenBank/DDBJ databases">
        <authorList>
            <consortium name="Lawrence Berkeley National Laboratory"/>
            <person name="Steindorff A."/>
            <person name="Hensen N."/>
            <person name="Bonometti L."/>
            <person name="Westerberg I."/>
            <person name="Brannstrom I.O."/>
            <person name="Guillou S."/>
            <person name="Cros-Aarteil S."/>
            <person name="Calhoun S."/>
            <person name="Haridas S."/>
            <person name="Kuo A."/>
            <person name="Mondo S."/>
            <person name="Pangilinan J."/>
            <person name="Riley R."/>
            <person name="Labutti K."/>
            <person name="Andreopoulos B."/>
            <person name="Lipzen A."/>
            <person name="Chen C."/>
            <person name="Yanf M."/>
            <person name="Daum C."/>
            <person name="Ng V."/>
            <person name="Clum A."/>
            <person name="Ohm R."/>
            <person name="Martin F."/>
            <person name="Silar P."/>
            <person name="Natvig D."/>
            <person name="Lalanne C."/>
            <person name="Gautier V."/>
            <person name="Ament-Velasquez S.L."/>
            <person name="Kruys A."/>
            <person name="Hutchinson M.I."/>
            <person name="Powell A.J."/>
            <person name="Barry K."/>
            <person name="Miller A.N."/>
            <person name="Grigoriev I.V."/>
            <person name="Debuchy R."/>
            <person name="Gladieux P."/>
            <person name="Thoren M.H."/>
            <person name="Johannesson H."/>
        </authorList>
    </citation>
    <scope>NUCLEOTIDE SEQUENCE</scope>
    <source>
        <strain evidence="4">CBS 103.79</strain>
    </source>
</reference>
<organism evidence="4 5">
    <name type="scientific">Staphylotrichum tortipilum</name>
    <dbReference type="NCBI Taxonomy" id="2831512"/>
    <lineage>
        <taxon>Eukaryota</taxon>
        <taxon>Fungi</taxon>
        <taxon>Dikarya</taxon>
        <taxon>Ascomycota</taxon>
        <taxon>Pezizomycotina</taxon>
        <taxon>Sordariomycetes</taxon>
        <taxon>Sordariomycetidae</taxon>
        <taxon>Sordariales</taxon>
        <taxon>Chaetomiaceae</taxon>
        <taxon>Staphylotrichum</taxon>
    </lineage>
</organism>
<evidence type="ECO:0000313" key="5">
    <source>
        <dbReference type="Proteomes" id="UP001303889"/>
    </source>
</evidence>
<dbReference type="InterPro" id="IPR033927">
    <property type="entry name" value="WASPfam_EVH1"/>
</dbReference>
<dbReference type="CDD" id="cd01205">
    <property type="entry name" value="EVH1_WASP-like"/>
    <property type="match status" value="1"/>
</dbReference>
<accession>A0AAN6MRA5</accession>
<evidence type="ECO:0000256" key="1">
    <source>
        <dbReference type="ARBA" id="ARBA00022553"/>
    </source>
</evidence>
<dbReference type="SUPFAM" id="SSF50729">
    <property type="entry name" value="PH domain-like"/>
    <property type="match status" value="1"/>
</dbReference>
<dbReference type="Pfam" id="PF00568">
    <property type="entry name" value="WH1"/>
    <property type="match status" value="1"/>
</dbReference>
<feature type="domain" description="WH1" evidence="3">
    <location>
        <begin position="17"/>
        <end position="129"/>
    </location>
</feature>
<feature type="non-terminal residue" evidence="4">
    <location>
        <position position="306"/>
    </location>
</feature>
<keyword evidence="1" id="KW-0597">Phosphoprotein</keyword>
<dbReference type="GO" id="GO:0045010">
    <property type="term" value="P:actin nucleation"/>
    <property type="evidence" value="ECO:0007669"/>
    <property type="project" value="UniProtKB-ARBA"/>
</dbReference>
<feature type="region of interest" description="Disordered" evidence="2">
    <location>
        <begin position="123"/>
        <end position="190"/>
    </location>
</feature>
<dbReference type="GO" id="GO:0030479">
    <property type="term" value="C:actin cortical patch"/>
    <property type="evidence" value="ECO:0007669"/>
    <property type="project" value="UniProtKB-ARBA"/>
</dbReference>
<feature type="compositionally biased region" description="Pro residues" evidence="2">
    <location>
        <begin position="252"/>
        <end position="262"/>
    </location>
</feature>
<dbReference type="GO" id="GO:0003779">
    <property type="term" value="F:actin binding"/>
    <property type="evidence" value="ECO:0007669"/>
    <property type="project" value="UniProtKB-ARBA"/>
</dbReference>